<dbReference type="SUPFAM" id="SSF48452">
    <property type="entry name" value="TPR-like"/>
    <property type="match status" value="1"/>
</dbReference>
<dbReference type="InterPro" id="IPR011990">
    <property type="entry name" value="TPR-like_helical_dom_sf"/>
</dbReference>
<evidence type="ECO:0000256" key="6">
    <source>
        <dbReference type="SAM" id="SignalP"/>
    </source>
</evidence>
<sequence length="595" mass="67563">MIVKGVAVLLLGAAAMSCSDLLSADADDVLLPDEMYQSTDDANSAIRGVYGSLMDVAAQYVVLNELRADLMDVTSNATPDLKALSHHGEMPVDSKWADPSAFFRLINNCNDVIRNFEAMLAAKKMTDEEFNPRYSDMVAVRSWAYLQLSLHFADPVKGGIPYITEPLTDVTAFSSDRLDKYPHLDLPAMVAKLLETMEALPYKDKYTDANLLETIITYYPRLMYIDKEYLLGELNLWNGNYFKAASYFKNIMERGKSGNDLFDLYKLPNDVSATLAEASCRFNSGYARYYENDRLSSRNMWPLMFWYDNSDANYNYEWLWVLYFDKTFAPNPFVELFAKTNGSYLFRPSQLIMDTWNAQVQKNGFVGDFRGYYPGVNYVFPTGSYDMDGSDPIITKFISEVYYKGSTTALDGKWFLWRAGSLHLRYCEAANRDGKHKVAYALMNNGINANFNGADYLAANPTETWNYQDVTGRGQTRMAFPYNFDARSTGVSDVPANLRQPWYRNTGIRNRVSLKPNAVEGDSILVIENQILDENALELAFEGERWGDLVRVALRRGDNAVLANRVADKLNKAGFNGEAVRTKLMDQKNWFLPLY</sequence>
<dbReference type="PROSITE" id="PS51257">
    <property type="entry name" value="PROKAR_LIPOPROTEIN"/>
    <property type="match status" value="1"/>
</dbReference>
<dbReference type="InterPro" id="IPR012944">
    <property type="entry name" value="SusD_RagB_dom"/>
</dbReference>
<evidence type="ECO:0000256" key="2">
    <source>
        <dbReference type="ARBA" id="ARBA00006275"/>
    </source>
</evidence>
<evidence type="ECO:0000313" key="9">
    <source>
        <dbReference type="Proteomes" id="UP000249239"/>
    </source>
</evidence>
<evidence type="ECO:0000256" key="1">
    <source>
        <dbReference type="ARBA" id="ARBA00004442"/>
    </source>
</evidence>
<keyword evidence="5" id="KW-0998">Cell outer membrane</keyword>
<evidence type="ECO:0000256" key="3">
    <source>
        <dbReference type="ARBA" id="ARBA00022729"/>
    </source>
</evidence>
<accession>A0A2W7NPT3</accession>
<organism evidence="8 9">
    <name type="scientific">Breznakibacter xylanolyticus</name>
    <dbReference type="NCBI Taxonomy" id="990"/>
    <lineage>
        <taxon>Bacteria</taxon>
        <taxon>Pseudomonadati</taxon>
        <taxon>Bacteroidota</taxon>
        <taxon>Bacteroidia</taxon>
        <taxon>Marinilabiliales</taxon>
        <taxon>Marinilabiliaceae</taxon>
        <taxon>Breznakibacter</taxon>
    </lineage>
</organism>
<comment type="similarity">
    <text evidence="2">Belongs to the SusD family.</text>
</comment>
<dbReference type="Gene3D" id="1.25.40.390">
    <property type="match status" value="1"/>
</dbReference>
<keyword evidence="4" id="KW-0472">Membrane</keyword>
<gene>
    <name evidence="8" type="ORF">LX69_01017</name>
</gene>
<comment type="subcellular location">
    <subcellularLocation>
        <location evidence="1">Cell outer membrane</location>
    </subcellularLocation>
</comment>
<evidence type="ECO:0000256" key="5">
    <source>
        <dbReference type="ARBA" id="ARBA00023237"/>
    </source>
</evidence>
<evidence type="ECO:0000259" key="7">
    <source>
        <dbReference type="Pfam" id="PF07980"/>
    </source>
</evidence>
<feature type="signal peptide" evidence="6">
    <location>
        <begin position="1"/>
        <end position="26"/>
    </location>
</feature>
<feature type="chain" id="PRO_5015904583" evidence="6">
    <location>
        <begin position="27"/>
        <end position="595"/>
    </location>
</feature>
<evidence type="ECO:0000313" key="8">
    <source>
        <dbReference type="EMBL" id="PZX18624.1"/>
    </source>
</evidence>
<dbReference type="EMBL" id="QKZK01000006">
    <property type="protein sequence ID" value="PZX18624.1"/>
    <property type="molecule type" value="Genomic_DNA"/>
</dbReference>
<reference evidence="8 9" key="1">
    <citation type="submission" date="2018-06" db="EMBL/GenBank/DDBJ databases">
        <title>Genomic Encyclopedia of Archaeal and Bacterial Type Strains, Phase II (KMG-II): from individual species to whole genera.</title>
        <authorList>
            <person name="Goeker M."/>
        </authorList>
    </citation>
    <scope>NUCLEOTIDE SEQUENCE [LARGE SCALE GENOMIC DNA]</scope>
    <source>
        <strain evidence="8 9">DSM 6779</strain>
    </source>
</reference>
<dbReference type="Proteomes" id="UP000249239">
    <property type="component" value="Unassembled WGS sequence"/>
</dbReference>
<dbReference type="Pfam" id="PF07980">
    <property type="entry name" value="SusD_RagB"/>
    <property type="match status" value="1"/>
</dbReference>
<protein>
    <submittedName>
        <fullName evidence="8">SusD-like starch-binding protein associating with outer membrane</fullName>
    </submittedName>
</protein>
<proteinExistence type="inferred from homology"/>
<comment type="caution">
    <text evidence="8">The sequence shown here is derived from an EMBL/GenBank/DDBJ whole genome shotgun (WGS) entry which is preliminary data.</text>
</comment>
<feature type="domain" description="RagB/SusD" evidence="7">
    <location>
        <begin position="508"/>
        <end position="558"/>
    </location>
</feature>
<dbReference type="AlphaFoldDB" id="A0A2W7NPT3"/>
<dbReference type="GO" id="GO:0009279">
    <property type="term" value="C:cell outer membrane"/>
    <property type="evidence" value="ECO:0007669"/>
    <property type="project" value="UniProtKB-SubCell"/>
</dbReference>
<keyword evidence="3 6" id="KW-0732">Signal</keyword>
<name>A0A2W7NPT3_9BACT</name>
<evidence type="ECO:0000256" key="4">
    <source>
        <dbReference type="ARBA" id="ARBA00023136"/>
    </source>
</evidence>
<keyword evidence="9" id="KW-1185">Reference proteome</keyword>